<evidence type="ECO:0000313" key="6">
    <source>
        <dbReference type="EMBL" id="MBA0637718.1"/>
    </source>
</evidence>
<keyword evidence="4" id="KW-0732">Signal</keyword>
<dbReference type="InterPro" id="IPR036312">
    <property type="entry name" value="Bifun_inhib/LTP/seed_sf"/>
</dbReference>
<dbReference type="SUPFAM" id="SSF47699">
    <property type="entry name" value="Bifunctional inhibitor/lipid-transfer protein/seed storage 2S albumin"/>
    <property type="match status" value="1"/>
</dbReference>
<evidence type="ECO:0000256" key="3">
    <source>
        <dbReference type="SAM" id="MobiDB-lite"/>
    </source>
</evidence>
<dbReference type="SMART" id="SM00499">
    <property type="entry name" value="AAI"/>
    <property type="match status" value="1"/>
</dbReference>
<evidence type="ECO:0000256" key="4">
    <source>
        <dbReference type="SAM" id="SignalP"/>
    </source>
</evidence>
<dbReference type="PROSITE" id="PS51257">
    <property type="entry name" value="PROKAR_LIPOPROTEIN"/>
    <property type="match status" value="1"/>
</dbReference>
<organism evidence="6 7">
    <name type="scientific">Gossypium davidsonii</name>
    <name type="common">Davidson's cotton</name>
    <name type="synonym">Gossypium klotzschianum subsp. davidsonii</name>
    <dbReference type="NCBI Taxonomy" id="34287"/>
    <lineage>
        <taxon>Eukaryota</taxon>
        <taxon>Viridiplantae</taxon>
        <taxon>Streptophyta</taxon>
        <taxon>Embryophyta</taxon>
        <taxon>Tracheophyta</taxon>
        <taxon>Spermatophyta</taxon>
        <taxon>Magnoliopsida</taxon>
        <taxon>eudicotyledons</taxon>
        <taxon>Gunneridae</taxon>
        <taxon>Pentapetalae</taxon>
        <taxon>rosids</taxon>
        <taxon>malvids</taxon>
        <taxon>Malvales</taxon>
        <taxon>Malvaceae</taxon>
        <taxon>Malvoideae</taxon>
        <taxon>Gossypium</taxon>
    </lineage>
</organism>
<dbReference type="InterPro" id="IPR000528">
    <property type="entry name" value="Plant_nsLTP"/>
</dbReference>
<name>A0A7J8THN6_GOSDV</name>
<feature type="chain" id="PRO_5029635680" description="Non-specific lipid-transfer protein" evidence="4">
    <location>
        <begin position="27"/>
        <end position="314"/>
    </location>
</feature>
<gene>
    <name evidence="6" type="ORF">Godav_022284</name>
</gene>
<evidence type="ECO:0000259" key="5">
    <source>
        <dbReference type="SMART" id="SM00499"/>
    </source>
</evidence>
<feature type="signal peptide" evidence="4">
    <location>
        <begin position="1"/>
        <end position="26"/>
    </location>
</feature>
<sequence length="314" mass="33558">MMGSRIKISALGVTMLLLLIAPASNAAISCSVVIKDLRPCVNYLTKGSGKPPSACCAGASALASATSSSADKKAACECIKSASKNIKPNNQLAQALPSNCGITLPVTISPNVDWLVESLEAETGSAWMGMKIMVESWKRFCLEKVKREANKASDWTAGQAQKGMRMGDWACTSILFNEGFERDVRRGVVELMEVDSLYLDKKSKDIEHGGSGGGDRLRARWQNVGYNIGEGDSKPQTQTAPKSDETPKPVPGMNGAVEIPRSESVTVFEFGSVAATADKVTLAGFCPVSDELEPCRWEILSAKGSDAPQFRVVF</sequence>
<dbReference type="GO" id="GO:0006869">
    <property type="term" value="P:lipid transport"/>
    <property type="evidence" value="ECO:0007669"/>
    <property type="project" value="InterPro"/>
</dbReference>
<proteinExistence type="inferred from homology"/>
<protein>
    <recommendedName>
        <fullName evidence="2">Non-specific lipid-transfer protein</fullName>
    </recommendedName>
</protein>
<feature type="domain" description="Bifunctional inhibitor/plant lipid transfer protein/seed storage helical" evidence="5">
    <location>
        <begin position="30"/>
        <end position="107"/>
    </location>
</feature>
<keyword evidence="2" id="KW-0813">Transport</keyword>
<dbReference type="InterPro" id="IPR016140">
    <property type="entry name" value="Bifunc_inhib/LTP/seed_store"/>
</dbReference>
<dbReference type="Proteomes" id="UP000593561">
    <property type="component" value="Unassembled WGS sequence"/>
</dbReference>
<dbReference type="AlphaFoldDB" id="A0A7J8THN6"/>
<dbReference type="GO" id="GO:0008289">
    <property type="term" value="F:lipid binding"/>
    <property type="evidence" value="ECO:0007669"/>
    <property type="project" value="UniProtKB-KW"/>
</dbReference>
<reference evidence="6 7" key="1">
    <citation type="journal article" date="2019" name="Genome Biol. Evol.">
        <title>Insights into the evolution of the New World diploid cottons (Gossypium, subgenus Houzingenia) based on genome sequencing.</title>
        <authorList>
            <person name="Grover C.E."/>
            <person name="Arick M.A. 2nd"/>
            <person name="Thrash A."/>
            <person name="Conover J.L."/>
            <person name="Sanders W.S."/>
            <person name="Peterson D.G."/>
            <person name="Frelichowski J.E."/>
            <person name="Scheffler J.A."/>
            <person name="Scheffler B.E."/>
            <person name="Wendel J.F."/>
        </authorList>
    </citation>
    <scope>NUCLEOTIDE SEQUENCE [LARGE SCALE GENOMIC DNA]</scope>
    <source>
        <strain evidence="6">27</strain>
        <tissue evidence="6">Leaf</tissue>
    </source>
</reference>
<dbReference type="Pfam" id="PF00234">
    <property type="entry name" value="Tryp_alpha_amyl"/>
    <property type="match status" value="1"/>
</dbReference>
<keyword evidence="7" id="KW-1185">Reference proteome</keyword>
<evidence type="ECO:0000256" key="2">
    <source>
        <dbReference type="RuleBase" id="RU000628"/>
    </source>
</evidence>
<dbReference type="CDD" id="cd01960">
    <property type="entry name" value="nsLTP1"/>
    <property type="match status" value="1"/>
</dbReference>
<dbReference type="Gene3D" id="1.10.110.10">
    <property type="entry name" value="Plant lipid-transfer and hydrophobic proteins"/>
    <property type="match status" value="1"/>
</dbReference>
<feature type="region of interest" description="Disordered" evidence="3">
    <location>
        <begin position="227"/>
        <end position="256"/>
    </location>
</feature>
<accession>A0A7J8THN6</accession>
<comment type="caution">
    <text evidence="6">The sequence shown here is derived from an EMBL/GenBank/DDBJ whole genome shotgun (WGS) entry which is preliminary data.</text>
</comment>
<dbReference type="EMBL" id="JABFAC010249044">
    <property type="protein sequence ID" value="MBA0637718.1"/>
    <property type="molecule type" value="Genomic_DNA"/>
</dbReference>
<evidence type="ECO:0000313" key="7">
    <source>
        <dbReference type="Proteomes" id="UP000593561"/>
    </source>
</evidence>
<dbReference type="PANTHER" id="PTHR33076">
    <property type="entry name" value="NON-SPECIFIC LIPID-TRANSFER PROTEIN 2-RELATED"/>
    <property type="match status" value="1"/>
</dbReference>
<comment type="function">
    <text evidence="2">Plant non-specific lipid-transfer proteins transfer phospholipids as well as galactolipids across membranes. May play a role in wax or cutin deposition in the cell walls of expanding epidermal cells and certain secretory tissues.</text>
</comment>
<keyword evidence="2" id="KW-0446">Lipid-binding</keyword>
<comment type="similarity">
    <text evidence="1 2">Belongs to the plant LTP family.</text>
</comment>
<dbReference type="PRINTS" id="PR00382">
    <property type="entry name" value="LIPIDTRNSFER"/>
</dbReference>
<evidence type="ECO:0000256" key="1">
    <source>
        <dbReference type="ARBA" id="ARBA00009748"/>
    </source>
</evidence>